<dbReference type="InterPro" id="IPR012347">
    <property type="entry name" value="Ferritin-like"/>
</dbReference>
<evidence type="ECO:0000313" key="10">
    <source>
        <dbReference type="Proteomes" id="UP000262583"/>
    </source>
</evidence>
<evidence type="ECO:0000256" key="7">
    <source>
        <dbReference type="RuleBase" id="RU361145"/>
    </source>
</evidence>
<evidence type="ECO:0000256" key="5">
    <source>
        <dbReference type="ARBA" id="ARBA00023004"/>
    </source>
</evidence>
<dbReference type="PANTHER" id="PTHR11431">
    <property type="entry name" value="FERRITIN"/>
    <property type="match status" value="1"/>
</dbReference>
<keyword evidence="2 7" id="KW-0409">Iron storage</keyword>
<evidence type="ECO:0000259" key="8">
    <source>
        <dbReference type="PROSITE" id="PS50905"/>
    </source>
</evidence>
<keyword evidence="3 6" id="KW-0479">Metal-binding</keyword>
<feature type="domain" description="Ferritin-like diiron" evidence="8">
    <location>
        <begin position="1"/>
        <end position="146"/>
    </location>
</feature>
<dbReference type="FunFam" id="1.20.1260.10:FF:000001">
    <property type="entry name" value="Non-heme ferritin"/>
    <property type="match status" value="1"/>
</dbReference>
<comment type="catalytic activity">
    <reaction evidence="7">
        <text>4 Fe(2+) + O2 + 6 H2O = 4 iron(III) oxide-hydroxide + 12 H(+)</text>
        <dbReference type="Rhea" id="RHEA:11972"/>
        <dbReference type="ChEBI" id="CHEBI:15377"/>
        <dbReference type="ChEBI" id="CHEBI:15378"/>
        <dbReference type="ChEBI" id="CHEBI:15379"/>
        <dbReference type="ChEBI" id="CHEBI:29033"/>
        <dbReference type="ChEBI" id="CHEBI:78619"/>
        <dbReference type="EC" id="1.16.3.2"/>
    </reaction>
</comment>
<dbReference type="GO" id="GO:0004322">
    <property type="term" value="F:ferroxidase activity"/>
    <property type="evidence" value="ECO:0007669"/>
    <property type="project" value="TreeGrafter"/>
</dbReference>
<evidence type="ECO:0000256" key="1">
    <source>
        <dbReference type="ARBA" id="ARBA00006950"/>
    </source>
</evidence>
<feature type="binding site" evidence="6">
    <location>
        <position position="18"/>
    </location>
    <ligand>
        <name>Fe cation</name>
        <dbReference type="ChEBI" id="CHEBI:24875"/>
        <label>1</label>
    </ligand>
</feature>
<dbReference type="GO" id="GO:0006826">
    <property type="term" value="P:iron ion transport"/>
    <property type="evidence" value="ECO:0007669"/>
    <property type="project" value="InterPro"/>
</dbReference>
<dbReference type="GO" id="GO:0008199">
    <property type="term" value="F:ferric iron binding"/>
    <property type="evidence" value="ECO:0007669"/>
    <property type="project" value="InterPro"/>
</dbReference>
<dbReference type="PROSITE" id="PS50905">
    <property type="entry name" value="FERRITIN_LIKE"/>
    <property type="match status" value="1"/>
</dbReference>
<reference evidence="9 10" key="1">
    <citation type="submission" date="2018-05" db="EMBL/GenBank/DDBJ databases">
        <title>A metagenomic window into the 2 km-deep terrestrial subsurface aquifer revealed taxonomically and functionally diverse microbial community comprising novel uncultured bacterial lineages.</title>
        <authorList>
            <person name="Kadnikov V.V."/>
            <person name="Mardanov A.V."/>
            <person name="Beletsky A.V."/>
            <person name="Banks D."/>
            <person name="Pimenov N.V."/>
            <person name="Frank Y.A."/>
            <person name="Karnachuk O.V."/>
            <person name="Ravin N.V."/>
        </authorList>
    </citation>
    <scope>NUCLEOTIDE SEQUENCE [LARGE SCALE GENOMIC DNA]</scope>
    <source>
        <strain evidence="9">BY</strain>
    </source>
</reference>
<dbReference type="PANTHER" id="PTHR11431:SF127">
    <property type="entry name" value="BACTERIAL NON-HEME FERRITIN"/>
    <property type="match status" value="1"/>
</dbReference>
<keyword evidence="5 6" id="KW-0408">Iron</keyword>
<accession>A0A2Z4Y2N4</accession>
<dbReference type="GO" id="GO:0008198">
    <property type="term" value="F:ferrous iron binding"/>
    <property type="evidence" value="ECO:0007669"/>
    <property type="project" value="TreeGrafter"/>
</dbReference>
<dbReference type="EMBL" id="CP030759">
    <property type="protein sequence ID" value="AXA35324.1"/>
    <property type="molecule type" value="Genomic_DNA"/>
</dbReference>
<dbReference type="KEGG" id="schv:BRCON_0547"/>
<comment type="function">
    <text evidence="7">Iron-storage protein.</text>
</comment>
<dbReference type="InterPro" id="IPR009078">
    <property type="entry name" value="Ferritin-like_SF"/>
</dbReference>
<dbReference type="InterPro" id="IPR001519">
    <property type="entry name" value="Ferritin"/>
</dbReference>
<comment type="subcellular location">
    <subcellularLocation>
        <location evidence="7">Cytoplasm</location>
    </subcellularLocation>
</comment>
<proteinExistence type="inferred from homology"/>
<dbReference type="AlphaFoldDB" id="A0A2Z4Y2N4"/>
<dbReference type="CDD" id="cd01055">
    <property type="entry name" value="Nonheme_Ferritin"/>
    <property type="match status" value="1"/>
</dbReference>
<comment type="similarity">
    <text evidence="1 7">Belongs to the ferritin family. Prokaryotic subfamily.</text>
</comment>
<dbReference type="Gene3D" id="1.20.1260.10">
    <property type="match status" value="1"/>
</dbReference>
<feature type="binding site" evidence="6">
    <location>
        <position position="51"/>
    </location>
    <ligand>
        <name>Fe cation</name>
        <dbReference type="ChEBI" id="CHEBI:24875"/>
        <label>1</label>
    </ligand>
</feature>
<dbReference type="GO" id="GO:0006879">
    <property type="term" value="P:intracellular iron ion homeostasis"/>
    <property type="evidence" value="ECO:0007669"/>
    <property type="project" value="UniProtKB-KW"/>
</dbReference>
<dbReference type="Pfam" id="PF00210">
    <property type="entry name" value="Ferritin"/>
    <property type="match status" value="1"/>
</dbReference>
<keyword evidence="4" id="KW-0560">Oxidoreductase</keyword>
<dbReference type="GO" id="GO:0042802">
    <property type="term" value="F:identical protein binding"/>
    <property type="evidence" value="ECO:0007669"/>
    <property type="project" value="UniProtKB-ARBA"/>
</dbReference>
<dbReference type="SUPFAM" id="SSF47240">
    <property type="entry name" value="Ferritin-like"/>
    <property type="match status" value="1"/>
</dbReference>
<feature type="binding site" evidence="6">
    <location>
        <position position="54"/>
    </location>
    <ligand>
        <name>Fe cation</name>
        <dbReference type="ChEBI" id="CHEBI:24875"/>
        <label>1</label>
    </ligand>
</feature>
<feature type="binding site" evidence="6">
    <location>
        <position position="128"/>
    </location>
    <ligand>
        <name>Fe cation</name>
        <dbReference type="ChEBI" id="CHEBI:24875"/>
        <label>1</label>
    </ligand>
</feature>
<keyword evidence="7" id="KW-0963">Cytoplasm</keyword>
<evidence type="ECO:0000256" key="3">
    <source>
        <dbReference type="ARBA" id="ARBA00022723"/>
    </source>
</evidence>
<name>A0A2Z4Y2N4_SUMC1</name>
<dbReference type="InterPro" id="IPR009040">
    <property type="entry name" value="Ferritin-like_diiron"/>
</dbReference>
<protein>
    <recommendedName>
        <fullName evidence="7">Ferritin</fullName>
        <ecNumber evidence="7">1.16.3.2</ecNumber>
    </recommendedName>
</protein>
<dbReference type="InterPro" id="IPR041719">
    <property type="entry name" value="Ferritin_prok"/>
</dbReference>
<evidence type="ECO:0000256" key="4">
    <source>
        <dbReference type="ARBA" id="ARBA00023002"/>
    </source>
</evidence>
<evidence type="ECO:0000256" key="6">
    <source>
        <dbReference type="PIRSR" id="PIRSR601519-1"/>
    </source>
</evidence>
<gene>
    <name evidence="9" type="ORF">BRCON_0547</name>
</gene>
<evidence type="ECO:0000313" key="9">
    <source>
        <dbReference type="EMBL" id="AXA35324.1"/>
    </source>
</evidence>
<sequence>MMLPKQLQDMINKQINMEFFSAYLYLGLAAKCEQLHYRGAAQWLRAQAAEEKEHAMRFFEFLVDYDVPVTLMPIEAPNVDPKSLLEVFEQSLAHEQKVSKSIEEIFAAVMEQKAYSAFQLLSWFLTEQIEEEKTVRNIVRTLQVIKDDVPSLIEFDRQLGSRTSENS</sequence>
<organism evidence="9 10">
    <name type="scientific">Sumerlaea chitinivorans</name>
    <dbReference type="NCBI Taxonomy" id="2250252"/>
    <lineage>
        <taxon>Bacteria</taxon>
        <taxon>Candidatus Sumerlaeota</taxon>
        <taxon>Candidatus Sumerlaeia</taxon>
        <taxon>Candidatus Sumerlaeales</taxon>
        <taxon>Candidatus Sumerlaeaceae</taxon>
        <taxon>Candidatus Sumerlaea</taxon>
    </lineage>
</organism>
<dbReference type="InterPro" id="IPR008331">
    <property type="entry name" value="Ferritin_DPS_dom"/>
</dbReference>
<feature type="binding site" evidence="6">
    <location>
        <position position="95"/>
    </location>
    <ligand>
        <name>Fe cation</name>
        <dbReference type="ChEBI" id="CHEBI:24875"/>
        <label>1</label>
    </ligand>
</feature>
<evidence type="ECO:0000256" key="2">
    <source>
        <dbReference type="ARBA" id="ARBA00022434"/>
    </source>
</evidence>
<dbReference type="GO" id="GO:0005829">
    <property type="term" value="C:cytosol"/>
    <property type="evidence" value="ECO:0007669"/>
    <property type="project" value="TreeGrafter"/>
</dbReference>
<dbReference type="Proteomes" id="UP000262583">
    <property type="component" value="Chromosome"/>
</dbReference>
<dbReference type="EC" id="1.16.3.2" evidence="7"/>